<dbReference type="NCBIfam" id="NF047389">
    <property type="entry name" value="ATPase_Sll1717"/>
    <property type="match status" value="1"/>
</dbReference>
<evidence type="ECO:0000313" key="1">
    <source>
        <dbReference type="EMBL" id="SDF36088.1"/>
    </source>
</evidence>
<evidence type="ECO:0000313" key="2">
    <source>
        <dbReference type="Proteomes" id="UP000199623"/>
    </source>
</evidence>
<name>A0A1G7KFL9_9PSEU</name>
<dbReference type="AlphaFoldDB" id="A0A1G7KFL9"/>
<accession>A0A1G7KFL9</accession>
<dbReference type="RefSeq" id="WP_090044621.1">
    <property type="nucleotide sequence ID" value="NZ_FNCC01000001.1"/>
</dbReference>
<dbReference type="EMBL" id="FNCC01000001">
    <property type="protein sequence ID" value="SDF36088.1"/>
    <property type="molecule type" value="Genomic_DNA"/>
</dbReference>
<organism evidence="1 2">
    <name type="scientific">Lentzea fradiae</name>
    <dbReference type="NCBI Taxonomy" id="200378"/>
    <lineage>
        <taxon>Bacteria</taxon>
        <taxon>Bacillati</taxon>
        <taxon>Actinomycetota</taxon>
        <taxon>Actinomycetes</taxon>
        <taxon>Pseudonocardiales</taxon>
        <taxon>Pseudonocardiaceae</taxon>
        <taxon>Lentzea</taxon>
    </lineage>
</organism>
<dbReference type="STRING" id="200378.SAMN05216553_101259"/>
<protein>
    <recommendedName>
        <fullName evidence="3">AAA ATPase domain-containing protein</fullName>
    </recommendedName>
</protein>
<proteinExistence type="predicted"/>
<dbReference type="OrthoDB" id="3499212at2"/>
<dbReference type="Proteomes" id="UP000199623">
    <property type="component" value="Unassembled WGS sequence"/>
</dbReference>
<dbReference type="InterPro" id="IPR059206">
    <property type="entry name" value="Sll1717-like"/>
</dbReference>
<sequence length="534" mass="60382">MNALNRILTTREPFGPADSESVFEAGLAGVDELLDRSNLIYAQTISASRPTYIIGRKGAGKTAFLFGSAMNNSVRALRTATVYQWMASVIRCWTEVRGPLFVDQAADIWEAVFEQVALFHVHDTAQSDDPVNELQDVWDHLDHPEHTDATKITERFLAELQRRIGNRELIGLNEIIGDVSHGGVTFDQARRAMRVILRKRQQPLVIVMDNLEDLHARLPELRDVLSGMFRCVGRVILGNDAFGVQICLPSELFDQIHEISTAPEKDFRGSYLTIYWTAKELLRLADNRLGLYLRTHHPDEYEVLLAKAAGREEPRLLRAALPHRMTSGLGAEEDPLAYLLRHTQLLPRHLIEILNSVFTAPVNGSVPWAVTEEAIRGGTRRAERMVVNGIFAAHQASYPLAREALVRLSDRLEICFAARELHRVFNREGIRKATGMEFGEFLPMLFTLGALGVRFDETARYNKAHFQYTFDSSLTGEEDTDYLCFHPLFTRYLHERSLPKLRRKNAKATYPHGCDPADEDYRVSLGYTAAAVRG</sequence>
<gene>
    <name evidence="1" type="ORF">SAMN05216553_101259</name>
</gene>
<evidence type="ECO:0008006" key="3">
    <source>
        <dbReference type="Google" id="ProtNLM"/>
    </source>
</evidence>
<reference evidence="2" key="1">
    <citation type="submission" date="2016-10" db="EMBL/GenBank/DDBJ databases">
        <authorList>
            <person name="Varghese N."/>
            <person name="Submissions S."/>
        </authorList>
    </citation>
    <scope>NUCLEOTIDE SEQUENCE [LARGE SCALE GENOMIC DNA]</scope>
    <source>
        <strain evidence="2">CGMCC 4.3506</strain>
    </source>
</reference>
<keyword evidence="2" id="KW-1185">Reference proteome</keyword>